<sequence length="1074" mass="121268">MIRIKQNYKSSTRIDGAVDSKTFVENFVLHGTALSTLDTLGKEVRNTSQRCFTLTGTYGTGKSTFALFMSLLLSGCKKDRDFAQKKLLAADPSSSFINELGLKKGWRIVKHVCGLDSPAEGLANSILQALENSSAPANKSDHDYIDLIDTSLSNAAKSDDGVLILLDEMGKALDYQSRENKDLHFFQELADTIEKSNTQVVLVGFLHQSFAEYARSMTSHIQREWGKVQGRYRDIAYSPSIDESLVLIGETVVADDISRNKLAEKYTGLVDVVSKYLVQKRNVLSSLRNALPIDPVVSLLLGPISKRSFSQNERSLFGFLASNEKLSFNQFINTFYKDDSQSSELRLYNANLFWQYLTVNLDHIISASRDGKIWLEAKDAIYRASLDGHELHEAITKTVALITMFGFQHQLFAKREFLENYFNELGYTKSKVKAAIKDLEAWKVLIYRDQYKALAIFQGSDIDVNELVTSTVDAIKDGIDWVAEIQSTKHVLATAHYHKKGTMRWADVTLLSERNISSVDNISEIPKDNEPFLYFFVPTSVSTLQALNRSSNVHKRIVLGRNVTPESLKSLAIEQIALRKILKINKALAHDKIAKEEITSRLQANDRALESELEVIFNKAEWLYCGKSYNDKNLNSLVSKFADEIYPQSPVIINELVNRNKPSGSANAAIKKLVLAMAENYDQELLGLPEDTFPAEKGLYFSCLKNFGIHAQEKNAEWGFVEFIRDENELVDQLFHNTHEQLVLKAQSPVWLSEIDAYWAAPPYGLTKGIRTVWLMAFVLQHMKDYAFYDKNESTGEVIFITQPDDEFALKLFQKPQSVAVQAIQIDQGKTAYLNKLAEALDLVTGNEFGYAKEVTPLRIAEGFVTFFSKLSSWTVATKNVPAKGRKFIEITRKASDPHDYLFKAIPSIFETALDNITILQVEDLLLSLRNAHQEMISNFEMTIRKAFGEKLISSDVCEAVISFTHDHKLKSFSQRLSERRDGDNSWVSNIISLLSSKSERNWDDLAINRASSELPELVEKFKLAAHRAEFKDMDSLLIKREFQSQVSSITKSLDGLDVNKKRALLVALLDELN</sequence>
<dbReference type="Proteomes" id="UP001595477">
    <property type="component" value="Unassembled WGS sequence"/>
</dbReference>
<dbReference type="RefSeq" id="WP_123324811.1">
    <property type="nucleotide sequence ID" value="NZ_JBHRSX010000022.1"/>
</dbReference>
<evidence type="ECO:0000313" key="2">
    <source>
        <dbReference type="Proteomes" id="UP001595477"/>
    </source>
</evidence>
<dbReference type="SUPFAM" id="SSF52540">
    <property type="entry name" value="P-loop containing nucleoside triphosphate hydrolases"/>
    <property type="match status" value="1"/>
</dbReference>
<accession>A0ABV7JZI3</accession>
<keyword evidence="1" id="KW-0547">Nucleotide-binding</keyword>
<name>A0ABV7JZI3_9ALTE</name>
<dbReference type="Gene3D" id="3.40.50.300">
    <property type="entry name" value="P-loop containing nucleotide triphosphate hydrolases"/>
    <property type="match status" value="1"/>
</dbReference>
<protein>
    <submittedName>
        <fullName evidence="1">ATP-binding protein</fullName>
    </submittedName>
</protein>
<reference evidence="2" key="1">
    <citation type="journal article" date="2019" name="Int. J. Syst. Evol. Microbiol.">
        <title>The Global Catalogue of Microorganisms (GCM) 10K type strain sequencing project: providing services to taxonomists for standard genome sequencing and annotation.</title>
        <authorList>
            <consortium name="The Broad Institute Genomics Platform"/>
            <consortium name="The Broad Institute Genome Sequencing Center for Infectious Disease"/>
            <person name="Wu L."/>
            <person name="Ma J."/>
        </authorList>
    </citation>
    <scope>NUCLEOTIDE SEQUENCE [LARGE SCALE GENOMIC DNA]</scope>
    <source>
        <strain evidence="2">KCTC 52449</strain>
    </source>
</reference>
<dbReference type="InterPro" id="IPR027417">
    <property type="entry name" value="P-loop_NTPase"/>
</dbReference>
<comment type="caution">
    <text evidence="1">The sequence shown here is derived from an EMBL/GenBank/DDBJ whole genome shotgun (WGS) entry which is preliminary data.</text>
</comment>
<proteinExistence type="predicted"/>
<keyword evidence="1" id="KW-0067">ATP-binding</keyword>
<evidence type="ECO:0000313" key="1">
    <source>
        <dbReference type="EMBL" id="MFC3202457.1"/>
    </source>
</evidence>
<keyword evidence="2" id="KW-1185">Reference proteome</keyword>
<organism evidence="1 2">
    <name type="scientific">Alteromonas oceani</name>
    <dbReference type="NCBI Taxonomy" id="2071609"/>
    <lineage>
        <taxon>Bacteria</taxon>
        <taxon>Pseudomonadati</taxon>
        <taxon>Pseudomonadota</taxon>
        <taxon>Gammaproteobacteria</taxon>
        <taxon>Alteromonadales</taxon>
        <taxon>Alteromonadaceae</taxon>
        <taxon>Alteromonas/Salinimonas group</taxon>
        <taxon>Alteromonas</taxon>
    </lineage>
</organism>
<dbReference type="EMBL" id="JBHRSX010000022">
    <property type="protein sequence ID" value="MFC3202457.1"/>
    <property type="molecule type" value="Genomic_DNA"/>
</dbReference>
<gene>
    <name evidence="1" type="ORF">ACFOEW_11585</name>
</gene>
<dbReference type="GO" id="GO:0005524">
    <property type="term" value="F:ATP binding"/>
    <property type="evidence" value="ECO:0007669"/>
    <property type="project" value="UniProtKB-KW"/>
</dbReference>